<evidence type="ECO:0000313" key="3">
    <source>
        <dbReference type="EMBL" id="CAB4562178.1"/>
    </source>
</evidence>
<evidence type="ECO:0000313" key="2">
    <source>
        <dbReference type="EMBL" id="CAB4548191.1"/>
    </source>
</evidence>
<dbReference type="EMBL" id="CAEZST010000013">
    <property type="protein sequence ID" value="CAB4548191.1"/>
    <property type="molecule type" value="Genomic_DNA"/>
</dbReference>
<dbReference type="EMBL" id="CAEZTO010000001">
    <property type="protein sequence ID" value="CAB4562178.1"/>
    <property type="molecule type" value="Genomic_DNA"/>
</dbReference>
<dbReference type="AlphaFoldDB" id="A0A6J6DLR5"/>
<accession>A0A6J6DLR5</accession>
<sequence length="1198" mass="132464">MDESKYQSWQRQLADIGGTNPLLQFEPSSLGQLDLFRAHPSGLAQLSTAKTANLSSLVREEIALSRALAVAKKIKRKADRIEDNFGVPASFVAAGLVRYLDRGLPILLWQTHILRHGTDFELRLSNLPQINPAVAEIVRKYRPDFRESDLLAICAGQSDLLPVGVMSLLAEYLQPANSDLEKLLVLGNFVPDLVRLQLQPIDLAAGVAGYLFEQKQLSIQPSVTPITLVQNADQSQVAVIEKANSGKSFAVQTLPGCGYLQTVVNLLANLALDGKRALVVAPRKQTLDELAERLSQAGLAGLAVRESDSWSDAVAAISRNEKAVPGDLISARARYQTSNKEVADYFTAIGEPDPELAITLMQCITELAELAASTHPPTNSARIRLELLPQIKNVIEPLLAQAHEAGLFSYQPTSNPWFGARFSSQVEIDKALSAVKQLAGENWRMLSYQISRYLTDLDLAKSDSVEQWSEQLRLLLGIRYTLDRFLPTIFDHPLADLIAATAPRGVASELSGAQRRRYKKLAKEFIRPGSSVPNLHQALVAAKEQREGWEKFNTTSAPPSVPLGLADVQSKFESIVEVLNLLQGHLDPNPDLPLLVRLPLEELGMKLELLAINTELLNRLEERRPITEKLQSLGLGQFIREVSESSPSLDQVKREFELSWWQSALEAIVSRSPELLEYSADRLAMIELGFEQAGNHLIEQGVISTQHALAERWRSGIAKHPANADKLRAQLRQRSLNLKEGYSSGGELWKALSPAVAISPYRISQLAKGEQFDVLLILDAASTGAAEILPALSLAEQAIAFGDPVISAPENFDTVARVSSEKEPAERDSAYQLVADQFEVVSINRNWRTSGQVLGKYLNQTFYNNQLVLEPTPAMLFGEHNFEHFEVTENARAIASADGSTESLASEVEQVVALVLSHARWTPDESLLVVSASKLHAERVEERVAQEVAKQPELAEFFDAHGRERFECLSMSELTHRLADRVIFTVGFGRTAEGRISGTLGDFNSASAGRWMVNQVVSARKRMTAVSCYNFEDFAGMSLPENQRWLKDLVAPSFLQETPDGKPDPLLQDLAKRLEKLGIKVVLNFASRIGLAASYGSKAVVVDADWSLVGDSLDEQLRLRPGLLRAMGWEYQRVHAFEIFAKPQDVANRIAQTLGINLQGKPEKLFDELATEDRPERWGDGDDSNDDRLRDDKPPHWG</sequence>
<dbReference type="Gene3D" id="3.40.50.300">
    <property type="entry name" value="P-loop containing nucleotide triphosphate hydrolases"/>
    <property type="match status" value="1"/>
</dbReference>
<dbReference type="InterPro" id="IPR027417">
    <property type="entry name" value="P-loop_NTPase"/>
</dbReference>
<proteinExistence type="predicted"/>
<name>A0A6J6DLR5_9ZZZZ</name>
<feature type="region of interest" description="Disordered" evidence="1">
    <location>
        <begin position="1168"/>
        <end position="1198"/>
    </location>
</feature>
<evidence type="ECO:0000256" key="1">
    <source>
        <dbReference type="SAM" id="MobiDB-lite"/>
    </source>
</evidence>
<dbReference type="SUPFAM" id="SSF52540">
    <property type="entry name" value="P-loop containing nucleoside triphosphate hydrolases"/>
    <property type="match status" value="1"/>
</dbReference>
<gene>
    <name evidence="2" type="ORF">UFOPK1503_00825</name>
    <name evidence="3" type="ORF">UFOPK1693_00105</name>
</gene>
<reference evidence="3" key="1">
    <citation type="submission" date="2020-05" db="EMBL/GenBank/DDBJ databases">
        <authorList>
            <person name="Chiriac C."/>
            <person name="Salcher M."/>
            <person name="Ghai R."/>
            <person name="Kavagutti S V."/>
        </authorList>
    </citation>
    <scope>NUCLEOTIDE SEQUENCE</scope>
</reference>
<organism evidence="3">
    <name type="scientific">freshwater metagenome</name>
    <dbReference type="NCBI Taxonomy" id="449393"/>
    <lineage>
        <taxon>unclassified sequences</taxon>
        <taxon>metagenomes</taxon>
        <taxon>ecological metagenomes</taxon>
    </lineage>
</organism>
<protein>
    <submittedName>
        <fullName evidence="3">Unannotated protein</fullName>
    </submittedName>
</protein>